<protein>
    <recommendedName>
        <fullName evidence="6">Recombinase family protein</fullName>
    </recommendedName>
</protein>
<dbReference type="InterPro" id="IPR006119">
    <property type="entry name" value="Resolv_N"/>
</dbReference>
<organism evidence="4 5">
    <name type="scientific">Streptomyces sulfonofaciens</name>
    <dbReference type="NCBI Taxonomy" id="68272"/>
    <lineage>
        <taxon>Bacteria</taxon>
        <taxon>Bacillati</taxon>
        <taxon>Actinomycetota</taxon>
        <taxon>Actinomycetes</taxon>
        <taxon>Kitasatosporales</taxon>
        <taxon>Streptomycetaceae</taxon>
        <taxon>Streptomyces</taxon>
    </lineage>
</organism>
<keyword evidence="5" id="KW-1185">Reference proteome</keyword>
<dbReference type="Pfam" id="PF00239">
    <property type="entry name" value="Resolvase"/>
    <property type="match status" value="1"/>
</dbReference>
<evidence type="ECO:0000259" key="2">
    <source>
        <dbReference type="PROSITE" id="PS51736"/>
    </source>
</evidence>
<dbReference type="PANTHER" id="PTHR30461">
    <property type="entry name" value="DNA-INVERTASE FROM LAMBDOID PROPHAGE"/>
    <property type="match status" value="1"/>
</dbReference>
<evidence type="ECO:0000259" key="3">
    <source>
        <dbReference type="PROSITE" id="PS51737"/>
    </source>
</evidence>
<dbReference type="GO" id="GO:0003677">
    <property type="term" value="F:DNA binding"/>
    <property type="evidence" value="ECO:0007669"/>
    <property type="project" value="InterPro"/>
</dbReference>
<dbReference type="SUPFAM" id="SSF53041">
    <property type="entry name" value="Resolvase-like"/>
    <property type="match status" value="1"/>
</dbReference>
<evidence type="ECO:0000313" key="5">
    <source>
        <dbReference type="Proteomes" id="UP000603708"/>
    </source>
</evidence>
<dbReference type="PROSITE" id="PS51737">
    <property type="entry name" value="RECOMBINASE_DNA_BIND"/>
    <property type="match status" value="1"/>
</dbReference>
<dbReference type="Gene3D" id="3.40.50.1390">
    <property type="entry name" value="Resolvase, N-terminal catalytic domain"/>
    <property type="match status" value="1"/>
</dbReference>
<reference evidence="4" key="2">
    <citation type="submission" date="2020-09" db="EMBL/GenBank/DDBJ databases">
        <authorList>
            <person name="Sun Q."/>
            <person name="Ohkuma M."/>
        </authorList>
    </citation>
    <scope>NUCLEOTIDE SEQUENCE</scope>
    <source>
        <strain evidence="4">JCM 5069</strain>
    </source>
</reference>
<dbReference type="AlphaFoldDB" id="A0A919KZ93"/>
<dbReference type="Pfam" id="PF07508">
    <property type="entry name" value="Recombinase"/>
    <property type="match status" value="1"/>
</dbReference>
<evidence type="ECO:0000256" key="1">
    <source>
        <dbReference type="SAM" id="MobiDB-lite"/>
    </source>
</evidence>
<dbReference type="InterPro" id="IPR011109">
    <property type="entry name" value="DNA_bind_recombinase_dom"/>
</dbReference>
<dbReference type="Proteomes" id="UP000603708">
    <property type="component" value="Unassembled WGS sequence"/>
</dbReference>
<comment type="caution">
    <text evidence="4">The sequence shown here is derived from an EMBL/GenBank/DDBJ whole genome shotgun (WGS) entry which is preliminary data.</text>
</comment>
<dbReference type="InterPro" id="IPR025827">
    <property type="entry name" value="Zn_ribbon_recom_dom"/>
</dbReference>
<dbReference type="Gene3D" id="3.90.1750.20">
    <property type="entry name" value="Putative Large Serine Recombinase, Chain B, Domain 2"/>
    <property type="match status" value="1"/>
</dbReference>
<feature type="domain" description="Recombinase" evidence="3">
    <location>
        <begin position="165"/>
        <end position="280"/>
    </location>
</feature>
<dbReference type="InterPro" id="IPR036162">
    <property type="entry name" value="Resolvase-like_N_sf"/>
</dbReference>
<feature type="region of interest" description="Disordered" evidence="1">
    <location>
        <begin position="137"/>
        <end position="169"/>
    </location>
</feature>
<dbReference type="InterPro" id="IPR050639">
    <property type="entry name" value="SSR_resolvase"/>
</dbReference>
<evidence type="ECO:0000313" key="4">
    <source>
        <dbReference type="EMBL" id="GHH77559.1"/>
    </source>
</evidence>
<proteinExistence type="predicted"/>
<dbReference type="EMBL" id="BNCD01000006">
    <property type="protein sequence ID" value="GHH77559.1"/>
    <property type="molecule type" value="Genomic_DNA"/>
</dbReference>
<dbReference type="Pfam" id="PF13408">
    <property type="entry name" value="Zn_ribbon_recom"/>
    <property type="match status" value="1"/>
</dbReference>
<dbReference type="SMART" id="SM00857">
    <property type="entry name" value="Resolvase"/>
    <property type="match status" value="1"/>
</dbReference>
<gene>
    <name evidence="4" type="ORF">GCM10018793_25920</name>
</gene>
<reference evidence="4" key="1">
    <citation type="journal article" date="2014" name="Int. J. Syst. Evol. Microbiol.">
        <title>Complete genome sequence of Corynebacterium casei LMG S-19264T (=DSM 44701T), isolated from a smear-ripened cheese.</title>
        <authorList>
            <consortium name="US DOE Joint Genome Institute (JGI-PGF)"/>
            <person name="Walter F."/>
            <person name="Albersmeier A."/>
            <person name="Kalinowski J."/>
            <person name="Ruckert C."/>
        </authorList>
    </citation>
    <scope>NUCLEOTIDE SEQUENCE</scope>
    <source>
        <strain evidence="4">JCM 5069</strain>
    </source>
</reference>
<dbReference type="PANTHER" id="PTHR30461:SF23">
    <property type="entry name" value="DNA RECOMBINASE-RELATED"/>
    <property type="match status" value="1"/>
</dbReference>
<dbReference type="RefSeq" id="WP_189931342.1">
    <property type="nucleotide sequence ID" value="NZ_BNCD01000006.1"/>
</dbReference>
<name>A0A919KZ93_9ACTN</name>
<dbReference type="InterPro" id="IPR038109">
    <property type="entry name" value="DNA_bind_recomb_sf"/>
</dbReference>
<dbReference type="GO" id="GO:0000150">
    <property type="term" value="F:DNA strand exchange activity"/>
    <property type="evidence" value="ECO:0007669"/>
    <property type="project" value="InterPro"/>
</dbReference>
<feature type="domain" description="Resolvase/invertase-type recombinase catalytic" evidence="2">
    <location>
        <begin position="9"/>
        <end position="156"/>
    </location>
</feature>
<sequence>MANLTGTRRAAIYCRISQDRGGAGLGVARQEEDCRALCARLGWDVIAVHTDNDVSAYSGATRPEWTELLGAVRRGEIDAIAVWHVDRMTRSPRELEDVIDLADRHGVELATVSGEIDLATPTGRMVARMLGAAARHEAEHKAERQKRQRRQAAEAGRIAGGGKRPFGYEDDRMTVRSSEAEVIREGVRRVLANESLASICRDWQTRGILSPAGKPWKPSGLRRLLASARISGRREHTPRGSWESTRPLLGEIVADGVWPGIISHEDSDRVRRILSDPARRQRVEGTTKRSYLLSGILRCGKPKENGESCGWPMSGRPRSGVPRYVCPNVPGTDACAGTATNAERTDEHVRDMVLAALESPAFMERLRGQDDAGSELYEEIREDEEELEALARDMGERRITRKEWMVARQSIEERLNLNRAKLSKVSRAAVLSGFVGTFEDMQERWKQMNNSQRRAIVTACVRSVEVSPANPRKRWDPDRFVFDWVA</sequence>
<evidence type="ECO:0008006" key="6">
    <source>
        <dbReference type="Google" id="ProtNLM"/>
    </source>
</evidence>
<accession>A0A919KZ93</accession>
<dbReference type="CDD" id="cd00338">
    <property type="entry name" value="Ser_Recombinase"/>
    <property type="match status" value="1"/>
</dbReference>
<dbReference type="PROSITE" id="PS51736">
    <property type="entry name" value="RECOMBINASES_3"/>
    <property type="match status" value="1"/>
</dbReference>